<name>M0AGP6_9EURY</name>
<dbReference type="RefSeq" id="WP_006168310.1">
    <property type="nucleotide sequence ID" value="NZ_AOIN01000077.1"/>
</dbReference>
<organism evidence="1 2">
    <name type="scientific">Natrialba chahannaoensis JCM 10990</name>
    <dbReference type="NCBI Taxonomy" id="1227492"/>
    <lineage>
        <taxon>Archaea</taxon>
        <taxon>Methanobacteriati</taxon>
        <taxon>Methanobacteriota</taxon>
        <taxon>Stenosarchaea group</taxon>
        <taxon>Halobacteria</taxon>
        <taxon>Halobacteriales</taxon>
        <taxon>Natrialbaceae</taxon>
        <taxon>Natrialba</taxon>
    </lineage>
</organism>
<evidence type="ECO:0000313" key="2">
    <source>
        <dbReference type="Proteomes" id="UP000011693"/>
    </source>
</evidence>
<dbReference type="OrthoDB" id="213717at2157"/>
<evidence type="ECO:0000313" key="1">
    <source>
        <dbReference type="EMBL" id="ELY97057.1"/>
    </source>
</evidence>
<sequence>MSLAAETRRAVEAHPFLVTALRAGIVNYTAAARFLSGDERETATGESSDEIGEINGDIDAIATALRRYAEELPAATHDARDVSVRMESSIGTVDDPGSALVTVGGTAFGSNGGDLTAIYATGAVDAAALATTLESLAVREIEPVAAAVGNETLIVIVERREGANAVRTVEGALERVPSDSDQ</sequence>
<gene>
    <name evidence="1" type="ORF">C482_14199</name>
</gene>
<proteinExistence type="predicted"/>
<comment type="caution">
    <text evidence="1">The sequence shown here is derived from an EMBL/GenBank/DDBJ whole genome shotgun (WGS) entry which is preliminary data.</text>
</comment>
<dbReference type="AlphaFoldDB" id="M0AGP6"/>
<dbReference type="EMBL" id="AOIN01000077">
    <property type="protein sequence ID" value="ELY97057.1"/>
    <property type="molecule type" value="Genomic_DNA"/>
</dbReference>
<keyword evidence="2" id="KW-1185">Reference proteome</keyword>
<dbReference type="STRING" id="1227492.C482_14199"/>
<dbReference type="Pfam" id="PF24367">
    <property type="entry name" value="DUF7523"/>
    <property type="match status" value="2"/>
</dbReference>
<dbReference type="PATRIC" id="fig|1227492.4.peg.2815"/>
<dbReference type="Proteomes" id="UP000011693">
    <property type="component" value="Unassembled WGS sequence"/>
</dbReference>
<reference evidence="1 2" key="1">
    <citation type="journal article" date="2014" name="PLoS Genet.">
        <title>Phylogenetically driven sequencing of extremely halophilic archaea reveals strategies for static and dynamic osmo-response.</title>
        <authorList>
            <person name="Becker E.A."/>
            <person name="Seitzer P.M."/>
            <person name="Tritt A."/>
            <person name="Larsen D."/>
            <person name="Krusor M."/>
            <person name="Yao A.I."/>
            <person name="Wu D."/>
            <person name="Madern D."/>
            <person name="Eisen J.A."/>
            <person name="Darling A.E."/>
            <person name="Facciotti M.T."/>
        </authorList>
    </citation>
    <scope>NUCLEOTIDE SEQUENCE [LARGE SCALE GENOMIC DNA]</scope>
    <source>
        <strain evidence="1 2">JCM 10990</strain>
    </source>
</reference>
<dbReference type="InterPro" id="IPR055945">
    <property type="entry name" value="DUF7523"/>
</dbReference>
<accession>M0AGP6</accession>
<protein>
    <submittedName>
        <fullName evidence="1">Uncharacterized protein</fullName>
    </submittedName>
</protein>